<protein>
    <recommendedName>
        <fullName evidence="3">DUF2384 domain-containing protein</fullName>
    </recommendedName>
</protein>
<proteinExistence type="predicted"/>
<dbReference type="AlphaFoldDB" id="A0A0D9ARC7"/>
<evidence type="ECO:0008006" key="3">
    <source>
        <dbReference type="Google" id="ProtNLM"/>
    </source>
</evidence>
<name>A0A0D9ARC7_STUST</name>
<organism evidence="1 2">
    <name type="scientific">Stutzerimonas stutzeri</name>
    <name type="common">Pseudomonas stutzeri</name>
    <dbReference type="NCBI Taxonomy" id="316"/>
    <lineage>
        <taxon>Bacteria</taxon>
        <taxon>Pseudomonadati</taxon>
        <taxon>Pseudomonadota</taxon>
        <taxon>Gammaproteobacteria</taxon>
        <taxon>Pseudomonadales</taxon>
        <taxon>Pseudomonadaceae</taxon>
        <taxon>Stutzerimonas</taxon>
    </lineage>
</organism>
<dbReference type="OrthoDB" id="117888at2"/>
<sequence length="134" mass="15053">MTAILPAPAFTKDQCATGLRAAVNILEKWQATTEQACNILRISRSTHARAKLGDASWSVNLDPDQMQRISFVLNIHAALRLVFDNPENVYGFPAMANHNEFFNGRSPLEIMAQGDMISLYESFRRIDSLRGAQW</sequence>
<accession>A0A0D9ARC7</accession>
<dbReference type="RefSeq" id="WP_045162306.1">
    <property type="nucleotide sequence ID" value="NZ_JYHV01000018.1"/>
</dbReference>
<dbReference type="EMBL" id="JYHV01000018">
    <property type="protein sequence ID" value="KJH81946.1"/>
    <property type="molecule type" value="Genomic_DNA"/>
</dbReference>
<evidence type="ECO:0000313" key="2">
    <source>
        <dbReference type="Proteomes" id="UP000032487"/>
    </source>
</evidence>
<reference evidence="1 2" key="1">
    <citation type="submission" date="2015-02" db="EMBL/GenBank/DDBJ databases">
        <title>Draft genome sequence of Pseudomonas stutzeri NT0128 isolated from wheat (Triticum turgidum) rhizosphere.</title>
        <authorList>
            <person name="Tovi N."/>
            <person name="Frenk S."/>
            <person name="Hadar Y."/>
            <person name="Minz D."/>
        </authorList>
    </citation>
    <scope>NUCLEOTIDE SEQUENCE [LARGE SCALE GENOMIC DNA]</scope>
    <source>
        <strain evidence="1 2">NT0128</strain>
    </source>
</reference>
<dbReference type="Proteomes" id="UP000032487">
    <property type="component" value="Unassembled WGS sequence"/>
</dbReference>
<dbReference type="PATRIC" id="fig|316.101.peg.4469"/>
<gene>
    <name evidence="1" type="ORF">UF78_11245</name>
</gene>
<evidence type="ECO:0000313" key="1">
    <source>
        <dbReference type="EMBL" id="KJH81946.1"/>
    </source>
</evidence>
<comment type="caution">
    <text evidence="1">The sequence shown here is derived from an EMBL/GenBank/DDBJ whole genome shotgun (WGS) entry which is preliminary data.</text>
</comment>